<organism evidence="1 2">
    <name type="scientific">Akkermansia muciniphila (strain ATCC BAA-835 / DSM 22959 / JCM 33894 / BCRC 81048 / CCUG 64013 / CIP 107961 / Muc)</name>
    <dbReference type="NCBI Taxonomy" id="349741"/>
    <lineage>
        <taxon>Bacteria</taxon>
        <taxon>Pseudomonadati</taxon>
        <taxon>Verrucomicrobiota</taxon>
        <taxon>Verrucomicrobiia</taxon>
        <taxon>Verrucomicrobiales</taxon>
        <taxon>Akkermansiaceae</taxon>
        <taxon>Akkermansia</taxon>
    </lineage>
</organism>
<dbReference type="InterPro" id="IPR025503">
    <property type="entry name" value="DUF4391"/>
</dbReference>
<dbReference type="PaxDb" id="349741-Amuc_1520"/>
<dbReference type="HOGENOM" id="CLU_084466_2_0_0"/>
<evidence type="ECO:0000313" key="1">
    <source>
        <dbReference type="EMBL" id="ACD05341.1"/>
    </source>
</evidence>
<protein>
    <recommendedName>
        <fullName evidence="3">DUF4391 domain-containing protein</fullName>
    </recommendedName>
</protein>
<reference evidence="2" key="1">
    <citation type="journal article" date="2011" name="PLoS ONE">
        <title>The genome of Akkermansia muciniphila, a dedicated intestinal mucin degrader, and its use in exploring intestinal metagenomes.</title>
        <authorList>
            <person name="van Passel M.W."/>
            <person name="Kant R."/>
            <person name="Zoetendal E.G."/>
            <person name="Plugge C.M."/>
            <person name="Derrien M."/>
            <person name="Malfatti S.A."/>
            <person name="Chain P.S."/>
            <person name="Woyke T."/>
            <person name="Palva A."/>
            <person name="de Vos W.M."/>
            <person name="Smidt H."/>
        </authorList>
    </citation>
    <scope>NUCLEOTIDE SEQUENCE [LARGE SCALE GENOMIC DNA]</scope>
    <source>
        <strain evidence="2">ATCC BAA-835 / DSM 22959 / JCM 33894 / BCRC 81048 / CCUG 64013 / CIP 107961 / Muc</strain>
    </source>
</reference>
<sequence>MYGLPITTERKKQLPKKAVYAKFDLKPSQRDGFDADVSRMDIVAVLSPATLPAIAAGENIKDIYMLAVQLKRKDYDSKSIALLSRLIPQNILFALQFEADTQFAVYHADRLIRSAWMPTGEAKIAFSGLNLDAVWENIVKSIGGIEMEQGKTLTQQIQTNEQRAKTLAQIAALVRKMASEKQPRRKREYFEIIKKLKSNL</sequence>
<dbReference type="Pfam" id="PF14335">
    <property type="entry name" value="DUF4391"/>
    <property type="match status" value="1"/>
</dbReference>
<dbReference type="RefSeq" id="WP_012420556.1">
    <property type="nucleotide sequence ID" value="NC_010655.1"/>
</dbReference>
<dbReference type="KEGG" id="amu:Amuc_1520"/>
<dbReference type="Proteomes" id="UP000001031">
    <property type="component" value="Chromosome"/>
</dbReference>
<keyword evidence="2" id="KW-1185">Reference proteome</keyword>
<gene>
    <name evidence="1" type="ordered locus">Amuc_1520</name>
</gene>
<dbReference type="STRING" id="349741.Amuc_1520"/>
<evidence type="ECO:0000313" key="2">
    <source>
        <dbReference type="Proteomes" id="UP000001031"/>
    </source>
</evidence>
<evidence type="ECO:0008006" key="3">
    <source>
        <dbReference type="Google" id="ProtNLM"/>
    </source>
</evidence>
<dbReference type="OrthoDB" id="9805811at2"/>
<name>B2ULF4_AKKM8</name>
<dbReference type="BioCyc" id="AMUC349741:G1GBX-1622-MONOMER"/>
<dbReference type="EMBL" id="CP001071">
    <property type="protein sequence ID" value="ACD05341.1"/>
    <property type="molecule type" value="Genomic_DNA"/>
</dbReference>
<dbReference type="AlphaFoldDB" id="B2ULF4"/>
<proteinExistence type="predicted"/>
<accession>B2ULF4</accession>
<dbReference type="eggNOG" id="ENOG5031EP5">
    <property type="taxonomic scope" value="Bacteria"/>
</dbReference>